<keyword evidence="4" id="KW-0233">DNA recombination</keyword>
<evidence type="ECO:0000256" key="5">
    <source>
        <dbReference type="PROSITE-ProRule" id="PRU01248"/>
    </source>
</evidence>
<dbReference type="RefSeq" id="WP_163664662.1">
    <property type="nucleotide sequence ID" value="NZ_QZCE01000002.1"/>
</dbReference>
<dbReference type="Pfam" id="PF12167">
    <property type="entry name" value="Arm-DNA-bind_2"/>
    <property type="match status" value="1"/>
</dbReference>
<reference evidence="8 9" key="1">
    <citation type="journal article" date="2020" name="Microb. Ecol.">
        <title>Ecogenomics of the Marine Benthic Filamentous Cyanobacterium Adonisia.</title>
        <authorList>
            <person name="Walter J.M."/>
            <person name="Coutinho F.H."/>
            <person name="Leomil L."/>
            <person name="Hargreaves P.I."/>
            <person name="Campeao M.E."/>
            <person name="Vieira V.V."/>
            <person name="Silva B.S."/>
            <person name="Fistarol G.O."/>
            <person name="Salomon P.S."/>
            <person name="Sawabe T."/>
            <person name="Mino S."/>
            <person name="Hosokawa M."/>
            <person name="Miyashita H."/>
            <person name="Maruyama F."/>
            <person name="van Verk M.C."/>
            <person name="Dutilh B.E."/>
            <person name="Thompson C.C."/>
            <person name="Thompson F.L."/>
        </authorList>
    </citation>
    <scope>NUCLEOTIDE SEQUENCE [LARGE SCALE GENOMIC DNA]</scope>
    <source>
        <strain evidence="8 9">CCMR0082</strain>
    </source>
</reference>
<feature type="domain" description="Tyr recombinase" evidence="6">
    <location>
        <begin position="189"/>
        <end position="330"/>
    </location>
</feature>
<dbReference type="EMBL" id="QZCE01000002">
    <property type="protein sequence ID" value="NEZ64407.1"/>
    <property type="molecule type" value="Genomic_DNA"/>
</dbReference>
<keyword evidence="2" id="KW-0229">DNA integration</keyword>
<dbReference type="Gene3D" id="1.10.150.130">
    <property type="match status" value="1"/>
</dbReference>
<dbReference type="InterPro" id="IPR044068">
    <property type="entry name" value="CB"/>
</dbReference>
<evidence type="ECO:0000256" key="2">
    <source>
        <dbReference type="ARBA" id="ARBA00022908"/>
    </source>
</evidence>
<dbReference type="PANTHER" id="PTHR30629:SF2">
    <property type="entry name" value="PROPHAGE INTEGRASE INTS-RELATED"/>
    <property type="match status" value="1"/>
</dbReference>
<dbReference type="PROSITE" id="PS51898">
    <property type="entry name" value="TYR_RECOMBINASE"/>
    <property type="match status" value="1"/>
</dbReference>
<dbReference type="GO" id="GO:0003677">
    <property type="term" value="F:DNA binding"/>
    <property type="evidence" value="ECO:0007669"/>
    <property type="project" value="UniProtKB-UniRule"/>
</dbReference>
<dbReference type="InterPro" id="IPR022000">
    <property type="entry name" value="Min27-like_integrase_DNA_bind"/>
</dbReference>
<dbReference type="InterPro" id="IPR010998">
    <property type="entry name" value="Integrase_recombinase_N"/>
</dbReference>
<dbReference type="InterPro" id="IPR002104">
    <property type="entry name" value="Integrase_catalytic"/>
</dbReference>
<comment type="caution">
    <text evidence="8">The sequence shown here is derived from an EMBL/GenBank/DDBJ whole genome shotgun (WGS) entry which is preliminary data.</text>
</comment>
<evidence type="ECO:0000256" key="4">
    <source>
        <dbReference type="ARBA" id="ARBA00023172"/>
    </source>
</evidence>
<dbReference type="Pfam" id="PF00589">
    <property type="entry name" value="Phage_integrase"/>
    <property type="match status" value="1"/>
</dbReference>
<dbReference type="PROSITE" id="PS51900">
    <property type="entry name" value="CB"/>
    <property type="match status" value="1"/>
</dbReference>
<evidence type="ECO:0000313" key="9">
    <source>
        <dbReference type="Proteomes" id="UP000473574"/>
    </source>
</evidence>
<dbReference type="Proteomes" id="UP000473574">
    <property type="component" value="Unassembled WGS sequence"/>
</dbReference>
<dbReference type="Gene3D" id="1.10.443.10">
    <property type="entry name" value="Intergrase catalytic core"/>
    <property type="match status" value="1"/>
</dbReference>
<dbReference type="AlphaFoldDB" id="A0A6M0S7G4"/>
<accession>A0A6M0S7G4</accession>
<dbReference type="GO" id="GO:0015074">
    <property type="term" value="P:DNA integration"/>
    <property type="evidence" value="ECO:0007669"/>
    <property type="project" value="UniProtKB-KW"/>
</dbReference>
<dbReference type="SUPFAM" id="SSF56349">
    <property type="entry name" value="DNA breaking-rejoining enzymes"/>
    <property type="match status" value="1"/>
</dbReference>
<evidence type="ECO:0000313" key="8">
    <source>
        <dbReference type="EMBL" id="NEZ64407.1"/>
    </source>
</evidence>
<evidence type="ECO:0000259" key="6">
    <source>
        <dbReference type="PROSITE" id="PS51898"/>
    </source>
</evidence>
<sequence length="330" mass="38124">MAKRRKTRHKKGAVVVWARNNMLRLRWRYDGKQRHLSLGLPDTPINRQIAERVSSEVARDIAYGEYDHTLDRYRLQHSSADQAIKHPSTYELFDEFIDYKREQGLSEQTIASRYRSVRSHIKRFGQDIKTPDDATTLVEKLRGQQSPTTANKNLGILKQFGRWLAIANHLDADPFVDIERIKVIKTKPRSHDVFTVQEVQALLLAFKTDERCSQFHDLCVVLFSLGLRPSEALGLRWQHIDLKRRCITICESLSRAGDGRTAGYARVRKETKTGSVRVLPLNERLIAMFRQRHGSESGADDLIFTTIKGQPINDHRTYAKQIRKRKLVIA</sequence>
<gene>
    <name evidence="8" type="ORF">D0962_16690</name>
</gene>
<name>A0A6M0S7G4_9CYAN</name>
<evidence type="ECO:0000256" key="1">
    <source>
        <dbReference type="ARBA" id="ARBA00008857"/>
    </source>
</evidence>
<dbReference type="GO" id="GO:0006310">
    <property type="term" value="P:DNA recombination"/>
    <property type="evidence" value="ECO:0007669"/>
    <property type="project" value="UniProtKB-KW"/>
</dbReference>
<protein>
    <submittedName>
        <fullName evidence="8">DUF3596 domain-containing protein</fullName>
    </submittedName>
</protein>
<dbReference type="PANTHER" id="PTHR30629">
    <property type="entry name" value="PROPHAGE INTEGRASE"/>
    <property type="match status" value="1"/>
</dbReference>
<feature type="domain" description="Core-binding (CB)" evidence="7">
    <location>
        <begin position="87"/>
        <end position="165"/>
    </location>
</feature>
<dbReference type="InterPro" id="IPR011010">
    <property type="entry name" value="DNA_brk_join_enz"/>
</dbReference>
<dbReference type="InterPro" id="IPR013762">
    <property type="entry name" value="Integrase-like_cat_sf"/>
</dbReference>
<dbReference type="InterPro" id="IPR050808">
    <property type="entry name" value="Phage_Integrase"/>
</dbReference>
<proteinExistence type="inferred from homology"/>
<evidence type="ECO:0000259" key="7">
    <source>
        <dbReference type="PROSITE" id="PS51900"/>
    </source>
</evidence>
<comment type="similarity">
    <text evidence="1">Belongs to the 'phage' integrase family.</text>
</comment>
<keyword evidence="3 5" id="KW-0238">DNA-binding</keyword>
<evidence type="ECO:0000256" key="3">
    <source>
        <dbReference type="ARBA" id="ARBA00023125"/>
    </source>
</evidence>
<organism evidence="8 9">
    <name type="scientific">Adonisia turfae CCMR0082</name>
    <dbReference type="NCBI Taxonomy" id="2304604"/>
    <lineage>
        <taxon>Bacteria</taxon>
        <taxon>Bacillati</taxon>
        <taxon>Cyanobacteriota</taxon>
        <taxon>Adonisia</taxon>
        <taxon>Adonisia turfae</taxon>
    </lineage>
</organism>